<dbReference type="EMBL" id="CP051627">
    <property type="protein sequence ID" value="UPT20110.1"/>
    <property type="molecule type" value="Genomic_DNA"/>
</dbReference>
<feature type="domain" description="Lsr2 dimerization" evidence="2">
    <location>
        <begin position="1"/>
        <end position="57"/>
    </location>
</feature>
<dbReference type="InterPro" id="IPR055370">
    <property type="entry name" value="Lsr2_DNA-bd"/>
</dbReference>
<feature type="domain" description="Lsr2 DNA-binding" evidence="3">
    <location>
        <begin position="73"/>
        <end position="108"/>
    </location>
</feature>
<evidence type="ECO:0000313" key="5">
    <source>
        <dbReference type="Proteomes" id="UP000832041"/>
    </source>
</evidence>
<keyword evidence="1" id="KW-0238">DNA-binding</keyword>
<dbReference type="InterPro" id="IPR036625">
    <property type="entry name" value="E3-bd_dom_sf"/>
</dbReference>
<dbReference type="RefSeq" id="WP_248592357.1">
    <property type="nucleotide sequence ID" value="NZ_BAABEB010000012.1"/>
</dbReference>
<evidence type="ECO:0000313" key="4">
    <source>
        <dbReference type="EMBL" id="UPT20110.1"/>
    </source>
</evidence>
<dbReference type="InterPro" id="IPR024412">
    <property type="entry name" value="Lsr2_dim_dom"/>
</dbReference>
<keyword evidence="5" id="KW-1185">Reference proteome</keyword>
<evidence type="ECO:0000259" key="3">
    <source>
        <dbReference type="Pfam" id="PF23359"/>
    </source>
</evidence>
<evidence type="ECO:0000259" key="2">
    <source>
        <dbReference type="Pfam" id="PF11774"/>
    </source>
</evidence>
<name>A0ABY4KYH0_THEAE</name>
<reference evidence="4 5" key="1">
    <citation type="submission" date="2020-04" db="EMBL/GenBank/DDBJ databases">
        <title>Thermobifida alba genome sequencing and assembly.</title>
        <authorList>
            <person name="Luzics S."/>
            <person name="Horvath B."/>
            <person name="Nagy I."/>
            <person name="Toth A."/>
            <person name="Nagy I."/>
            <person name="Kukolya J."/>
        </authorList>
    </citation>
    <scope>NUCLEOTIDE SEQUENCE [LARGE SCALE GENOMIC DNA]</scope>
    <source>
        <strain evidence="4 5">DSM 43795</strain>
    </source>
</reference>
<organism evidence="4 5">
    <name type="scientific">Thermobifida alba</name>
    <name type="common">Thermomonospora alba</name>
    <dbReference type="NCBI Taxonomy" id="53522"/>
    <lineage>
        <taxon>Bacteria</taxon>
        <taxon>Bacillati</taxon>
        <taxon>Actinomycetota</taxon>
        <taxon>Actinomycetes</taxon>
        <taxon>Streptosporangiales</taxon>
        <taxon>Nocardiopsidaceae</taxon>
        <taxon>Thermobifida</taxon>
    </lineage>
</organism>
<dbReference type="Pfam" id="PF23359">
    <property type="entry name" value="Lsr2_DNA-bd"/>
    <property type="match status" value="1"/>
</dbReference>
<protein>
    <submittedName>
        <fullName evidence="4">Lsr2 family protein</fullName>
    </submittedName>
</protein>
<dbReference type="InterPro" id="IPR042261">
    <property type="entry name" value="Lsr2-like_dimerization"/>
</dbReference>
<gene>
    <name evidence="4" type="ORF">FOF52_03290</name>
</gene>
<proteinExistence type="predicted"/>
<sequence length="110" mass="11951">MARKARVLLIDDLDGGEAGQTVSFNLDGRAYEIDLSDANAARLREALAPFITAARRVPPRRPRPHADGDAAVGRDRSAAIRAWAKAQGRQVSDRGRIAQAIIDAYHAARH</sequence>
<accession>A0ABY4KYH0</accession>
<evidence type="ECO:0000256" key="1">
    <source>
        <dbReference type="ARBA" id="ARBA00023125"/>
    </source>
</evidence>
<dbReference type="Proteomes" id="UP000832041">
    <property type="component" value="Chromosome"/>
</dbReference>
<dbReference type="Gene3D" id="3.30.60.230">
    <property type="entry name" value="Lsr2, dimerization domain"/>
    <property type="match status" value="1"/>
</dbReference>
<dbReference type="Gene3D" id="4.10.320.10">
    <property type="entry name" value="E3-binding domain"/>
    <property type="match status" value="1"/>
</dbReference>
<dbReference type="Pfam" id="PF11774">
    <property type="entry name" value="Lsr2"/>
    <property type="match status" value="1"/>
</dbReference>